<reference evidence="1" key="1">
    <citation type="journal article" date="2015" name="PeerJ">
        <title>First genomic representation of candidate bacterial phylum KSB3 points to enhanced environmental sensing as a trigger of wastewater bulking.</title>
        <authorList>
            <person name="Sekiguchi Y."/>
            <person name="Ohashi A."/>
            <person name="Parks D.H."/>
            <person name="Yamauchi T."/>
            <person name="Tyson G.W."/>
            <person name="Hugenholtz P."/>
        </authorList>
    </citation>
    <scope>NUCLEOTIDE SEQUENCE [LARGE SCALE GENOMIC DNA]</scope>
</reference>
<evidence type="ECO:0000313" key="1">
    <source>
        <dbReference type="EMBL" id="GAK50016.1"/>
    </source>
</evidence>
<evidence type="ECO:0000313" key="2">
    <source>
        <dbReference type="Proteomes" id="UP000030700"/>
    </source>
</evidence>
<dbReference type="EMBL" id="DF820455">
    <property type="protein sequence ID" value="GAK50016.1"/>
    <property type="molecule type" value="Genomic_DNA"/>
</dbReference>
<dbReference type="STRING" id="1499966.U14_01241"/>
<dbReference type="Proteomes" id="UP000030700">
    <property type="component" value="Unassembled WGS sequence"/>
</dbReference>
<protein>
    <submittedName>
        <fullName evidence="1">Uncharacterized protein</fullName>
    </submittedName>
</protein>
<keyword evidence="2" id="KW-1185">Reference proteome</keyword>
<sequence>MIGVIAVFVCLSVFNVPNLRAEQDVFPLSPGTYWLYEGMVKWQNESGVKEQQMTWKMEVIEQVERDEFIGYLMKGHPSDLAFYEEGRVPSEYAIIRHGNDFYQTDLNTFQRLKDPADELNDLLFPEDQILKFPLTPGDTFGEPEMLKRGDGFYYWVVQEKRPFLAKITGVVSIASLEEYIITLNTLPDGIIVHFTPGIGITCYEYTHHGTISEVDVSLIEYHAGTH</sequence>
<organism evidence="1">
    <name type="scientific">Candidatus Moduliflexus flocculans</name>
    <dbReference type="NCBI Taxonomy" id="1499966"/>
    <lineage>
        <taxon>Bacteria</taxon>
        <taxon>Candidatus Moduliflexota</taxon>
        <taxon>Candidatus Moduliflexia</taxon>
        <taxon>Candidatus Moduliflexales</taxon>
        <taxon>Candidatus Moduliflexaceae</taxon>
    </lineage>
</organism>
<dbReference type="HOGENOM" id="CLU_1183150_0_0_0"/>
<name>A0A0S6VRX5_9BACT</name>
<dbReference type="AlphaFoldDB" id="A0A0S6VRX5"/>
<accession>A0A0S6VRX5</accession>
<gene>
    <name evidence="1" type="ORF">U14_01241</name>
</gene>
<proteinExistence type="predicted"/>